<dbReference type="InterPro" id="IPR006073">
    <property type="entry name" value="GTP-bd"/>
</dbReference>
<name>A0A0C3RX01_PHLG1</name>
<dbReference type="InterPro" id="IPR027417">
    <property type="entry name" value="P-loop_NTPase"/>
</dbReference>
<accession>A0A0C3RX01</accession>
<dbReference type="STRING" id="745531.A0A0C3RX01"/>
<sequence>VMGATGAGKSTFINLISGSHLRVGYGLESCTSEVQVSSPFLLDGKTITLIDTPGFDDTVKTEAEILRLIADFLAATYKEGRKLNGVIFFQRISDYRMGGVARKNFRLFRKLCGDETLKNVVIATNMWSDVAVELGEKRERELSESELFFKPALEKGAHLARHDNTLDSARRIVRQIVGFPTTALQIQVETVDQQKTLAQTAAGEDLKEELERLAAKHKEELEGLRGEMEELL</sequence>
<feature type="non-terminal residue" evidence="2">
    <location>
        <position position="1"/>
    </location>
</feature>
<gene>
    <name evidence="2" type="ORF">PHLGIDRAFT_60285</name>
</gene>
<dbReference type="HOGENOM" id="CLU_018003_2_0_1"/>
<dbReference type="Pfam" id="PF01926">
    <property type="entry name" value="MMR_HSR1"/>
    <property type="match status" value="1"/>
</dbReference>
<feature type="domain" description="G" evidence="1">
    <location>
        <begin position="1"/>
        <end position="74"/>
    </location>
</feature>
<dbReference type="CDD" id="cd00882">
    <property type="entry name" value="Ras_like_GTPase"/>
    <property type="match status" value="1"/>
</dbReference>
<dbReference type="SUPFAM" id="SSF52540">
    <property type="entry name" value="P-loop containing nucleoside triphosphate hydrolases"/>
    <property type="match status" value="1"/>
</dbReference>
<evidence type="ECO:0000313" key="2">
    <source>
        <dbReference type="EMBL" id="KIP06256.1"/>
    </source>
</evidence>
<dbReference type="OrthoDB" id="8954335at2759"/>
<dbReference type="GO" id="GO:0005525">
    <property type="term" value="F:GTP binding"/>
    <property type="evidence" value="ECO:0007669"/>
    <property type="project" value="InterPro"/>
</dbReference>
<dbReference type="Gene3D" id="3.40.50.300">
    <property type="entry name" value="P-loop containing nucleotide triphosphate hydrolases"/>
    <property type="match status" value="1"/>
</dbReference>
<evidence type="ECO:0000259" key="1">
    <source>
        <dbReference type="Pfam" id="PF01926"/>
    </source>
</evidence>
<evidence type="ECO:0000313" key="3">
    <source>
        <dbReference type="Proteomes" id="UP000053257"/>
    </source>
</evidence>
<reference evidence="2 3" key="1">
    <citation type="journal article" date="2014" name="PLoS Genet.">
        <title>Analysis of the Phlebiopsis gigantea genome, transcriptome and secretome provides insight into its pioneer colonization strategies of wood.</title>
        <authorList>
            <person name="Hori C."/>
            <person name="Ishida T."/>
            <person name="Igarashi K."/>
            <person name="Samejima M."/>
            <person name="Suzuki H."/>
            <person name="Master E."/>
            <person name="Ferreira P."/>
            <person name="Ruiz-Duenas F.J."/>
            <person name="Held B."/>
            <person name="Canessa P."/>
            <person name="Larrondo L.F."/>
            <person name="Schmoll M."/>
            <person name="Druzhinina I.S."/>
            <person name="Kubicek C.P."/>
            <person name="Gaskell J.A."/>
            <person name="Kersten P."/>
            <person name="St John F."/>
            <person name="Glasner J."/>
            <person name="Sabat G."/>
            <person name="Splinter BonDurant S."/>
            <person name="Syed K."/>
            <person name="Yadav J."/>
            <person name="Mgbeahuruike A.C."/>
            <person name="Kovalchuk A."/>
            <person name="Asiegbu F.O."/>
            <person name="Lackner G."/>
            <person name="Hoffmeister D."/>
            <person name="Rencoret J."/>
            <person name="Gutierrez A."/>
            <person name="Sun H."/>
            <person name="Lindquist E."/>
            <person name="Barry K."/>
            <person name="Riley R."/>
            <person name="Grigoriev I.V."/>
            <person name="Henrissat B."/>
            <person name="Kues U."/>
            <person name="Berka R.M."/>
            <person name="Martinez A.T."/>
            <person name="Covert S.F."/>
            <person name="Blanchette R.A."/>
            <person name="Cullen D."/>
        </authorList>
    </citation>
    <scope>NUCLEOTIDE SEQUENCE [LARGE SCALE GENOMIC DNA]</scope>
    <source>
        <strain evidence="2 3">11061_1 CR5-6</strain>
    </source>
</reference>
<dbReference type="Proteomes" id="UP000053257">
    <property type="component" value="Unassembled WGS sequence"/>
</dbReference>
<proteinExistence type="predicted"/>
<protein>
    <recommendedName>
        <fullName evidence="1">G domain-containing protein</fullName>
    </recommendedName>
</protein>
<dbReference type="AlphaFoldDB" id="A0A0C3RX01"/>
<organism evidence="2 3">
    <name type="scientific">Phlebiopsis gigantea (strain 11061_1 CR5-6)</name>
    <name type="common">White-rot fungus</name>
    <name type="synonym">Peniophora gigantea</name>
    <dbReference type="NCBI Taxonomy" id="745531"/>
    <lineage>
        <taxon>Eukaryota</taxon>
        <taxon>Fungi</taxon>
        <taxon>Dikarya</taxon>
        <taxon>Basidiomycota</taxon>
        <taxon>Agaricomycotina</taxon>
        <taxon>Agaricomycetes</taxon>
        <taxon>Polyporales</taxon>
        <taxon>Phanerochaetaceae</taxon>
        <taxon>Phlebiopsis</taxon>
    </lineage>
</organism>
<feature type="non-terminal residue" evidence="2">
    <location>
        <position position="232"/>
    </location>
</feature>
<dbReference type="EMBL" id="KN840522">
    <property type="protein sequence ID" value="KIP06256.1"/>
    <property type="molecule type" value="Genomic_DNA"/>
</dbReference>
<keyword evidence="3" id="KW-1185">Reference proteome</keyword>